<dbReference type="EMBL" id="GGEC01003219">
    <property type="protein sequence ID" value="MBW83702.1"/>
    <property type="molecule type" value="Transcribed_RNA"/>
</dbReference>
<protein>
    <submittedName>
        <fullName evidence="1">Uncharacterized protein</fullName>
    </submittedName>
</protein>
<dbReference type="AlphaFoldDB" id="A0A2P2IR35"/>
<name>A0A2P2IR35_RHIMU</name>
<proteinExistence type="predicted"/>
<sequence length="89" mass="10084">MHHHRQPCYDPQENSTRMVLIQCLHPQATETCEEKHQFVYSQSRVSTACSSDAHSCTTPLKTNSSLDIQSALPHPSWWSLLACSHVVHT</sequence>
<evidence type="ECO:0000313" key="1">
    <source>
        <dbReference type="EMBL" id="MBW83702.1"/>
    </source>
</evidence>
<reference evidence="1" key="1">
    <citation type="submission" date="2018-02" db="EMBL/GenBank/DDBJ databases">
        <title>Rhizophora mucronata_Transcriptome.</title>
        <authorList>
            <person name="Meera S.P."/>
            <person name="Sreeshan A."/>
            <person name="Augustine A."/>
        </authorList>
    </citation>
    <scope>NUCLEOTIDE SEQUENCE</scope>
    <source>
        <tissue evidence="1">Leaf</tissue>
    </source>
</reference>
<organism evidence="1">
    <name type="scientific">Rhizophora mucronata</name>
    <name type="common">Asiatic mangrove</name>
    <dbReference type="NCBI Taxonomy" id="61149"/>
    <lineage>
        <taxon>Eukaryota</taxon>
        <taxon>Viridiplantae</taxon>
        <taxon>Streptophyta</taxon>
        <taxon>Embryophyta</taxon>
        <taxon>Tracheophyta</taxon>
        <taxon>Spermatophyta</taxon>
        <taxon>Magnoliopsida</taxon>
        <taxon>eudicotyledons</taxon>
        <taxon>Gunneridae</taxon>
        <taxon>Pentapetalae</taxon>
        <taxon>rosids</taxon>
        <taxon>fabids</taxon>
        <taxon>Malpighiales</taxon>
        <taxon>Rhizophoraceae</taxon>
        <taxon>Rhizophora</taxon>
    </lineage>
</organism>
<accession>A0A2P2IR35</accession>